<feature type="transmembrane region" description="Helical" evidence="1">
    <location>
        <begin position="90"/>
        <end position="109"/>
    </location>
</feature>
<reference evidence="2 3" key="1">
    <citation type="submission" date="2020-08" db="EMBL/GenBank/DDBJ databases">
        <title>Genomic Encyclopedia of Type Strains, Phase IV (KMG-IV): sequencing the most valuable type-strain genomes for metagenomic binning, comparative biology and taxonomic classification.</title>
        <authorList>
            <person name="Goeker M."/>
        </authorList>
    </citation>
    <scope>NUCLEOTIDE SEQUENCE [LARGE SCALE GENOMIC DNA]</scope>
    <source>
        <strain evidence="2 3">DSM 25620</strain>
    </source>
</reference>
<protein>
    <submittedName>
        <fullName evidence="2">Uncharacterized protein</fullName>
    </submittedName>
</protein>
<organism evidence="2 3">
    <name type="scientific">Pseudochrobactrum saccharolyticum</name>
    <dbReference type="NCBI Taxonomy" id="354352"/>
    <lineage>
        <taxon>Bacteria</taxon>
        <taxon>Pseudomonadati</taxon>
        <taxon>Pseudomonadota</taxon>
        <taxon>Alphaproteobacteria</taxon>
        <taxon>Hyphomicrobiales</taxon>
        <taxon>Brucellaceae</taxon>
        <taxon>Pseudochrobactrum</taxon>
    </lineage>
</organism>
<comment type="caution">
    <text evidence="2">The sequence shown here is derived from an EMBL/GenBank/DDBJ whole genome shotgun (WGS) entry which is preliminary data.</text>
</comment>
<keyword evidence="1" id="KW-1133">Transmembrane helix</keyword>
<proteinExistence type="predicted"/>
<sequence length="115" mass="13180">MLGRILNGVERTYLIRAWLIGACFFALMVTVALQAKNGAQFAPLFYFAICTLMFPFSKLVWDELKNLVMGQNIFLMNALILMMLKLFINALLWAFAPFIAIIGIGYIWYRTKSND</sequence>
<feature type="transmembrane region" description="Helical" evidence="1">
    <location>
        <begin position="41"/>
        <end position="60"/>
    </location>
</feature>
<keyword evidence="1" id="KW-0472">Membrane</keyword>
<evidence type="ECO:0000313" key="3">
    <source>
        <dbReference type="Proteomes" id="UP000531231"/>
    </source>
</evidence>
<keyword evidence="3" id="KW-1185">Reference proteome</keyword>
<dbReference type="Proteomes" id="UP000531231">
    <property type="component" value="Unassembled WGS sequence"/>
</dbReference>
<dbReference type="AlphaFoldDB" id="A0A7W8AKC3"/>
<keyword evidence="1" id="KW-0812">Transmembrane</keyword>
<name>A0A7W8AKC3_9HYPH</name>
<gene>
    <name evidence="2" type="ORF">HNQ68_002410</name>
</gene>
<dbReference type="RefSeq" id="WP_022709127.1">
    <property type="nucleotide sequence ID" value="NZ_JACHIL010000004.1"/>
</dbReference>
<evidence type="ECO:0000313" key="2">
    <source>
        <dbReference type="EMBL" id="MBB5091865.1"/>
    </source>
</evidence>
<evidence type="ECO:0000256" key="1">
    <source>
        <dbReference type="SAM" id="Phobius"/>
    </source>
</evidence>
<feature type="transmembrane region" description="Helical" evidence="1">
    <location>
        <begin position="12"/>
        <end position="35"/>
    </location>
</feature>
<accession>A0A7W8AKC3</accession>
<dbReference type="EMBL" id="JACHIL010000004">
    <property type="protein sequence ID" value="MBB5091865.1"/>
    <property type="molecule type" value="Genomic_DNA"/>
</dbReference>